<comment type="similarity">
    <text evidence="1 8">Belongs to the thioredoxin family.</text>
</comment>
<evidence type="ECO:0000256" key="4">
    <source>
        <dbReference type="ARBA" id="ARBA00022982"/>
    </source>
</evidence>
<dbReference type="InterPro" id="IPR013766">
    <property type="entry name" value="Thioredoxin_domain"/>
</dbReference>
<proteinExistence type="inferred from homology"/>
<keyword evidence="11" id="KW-1185">Reference proteome</keyword>
<dbReference type="NCBIfam" id="TIGR01068">
    <property type="entry name" value="thioredoxin"/>
    <property type="match status" value="1"/>
</dbReference>
<organism evidence="10 11">
    <name type="scientific">Hathewaya limosa</name>
    <name type="common">Clostridium limosum</name>
    <dbReference type="NCBI Taxonomy" id="1536"/>
    <lineage>
        <taxon>Bacteria</taxon>
        <taxon>Bacillati</taxon>
        <taxon>Bacillota</taxon>
        <taxon>Clostridia</taxon>
        <taxon>Eubacteriales</taxon>
        <taxon>Clostridiaceae</taxon>
        <taxon>Hathewaya</taxon>
    </lineage>
</organism>
<dbReference type="Pfam" id="PF00085">
    <property type="entry name" value="Thioredoxin"/>
    <property type="match status" value="1"/>
</dbReference>
<gene>
    <name evidence="10" type="ORF">QOZ93_001308</name>
</gene>
<dbReference type="InterPro" id="IPR036249">
    <property type="entry name" value="Thioredoxin-like_sf"/>
</dbReference>
<evidence type="ECO:0000256" key="3">
    <source>
        <dbReference type="ARBA" id="ARBA00022448"/>
    </source>
</evidence>
<accession>A0ABU0JR41</accession>
<dbReference type="PIRSF" id="PIRSF000077">
    <property type="entry name" value="Thioredoxin"/>
    <property type="match status" value="1"/>
</dbReference>
<evidence type="ECO:0000313" key="10">
    <source>
        <dbReference type="EMBL" id="MDQ0479567.1"/>
    </source>
</evidence>
<sequence length="104" mass="11723">MKELNENIFEEEVKKSSIPVVVDFWAPWCGPCKMLTPVMEELGKKYDGKIKVVKVNVDENQGLAREYGVASIPTLIVFKEGNSIETSVGFKPQAAIEQMIEKYL</sequence>
<evidence type="ECO:0000256" key="2">
    <source>
        <dbReference type="ARBA" id="ARBA00020570"/>
    </source>
</evidence>
<dbReference type="InterPro" id="IPR005746">
    <property type="entry name" value="Thioredoxin"/>
</dbReference>
<feature type="domain" description="Thioredoxin" evidence="9">
    <location>
        <begin position="1"/>
        <end position="104"/>
    </location>
</feature>
<name>A0ABU0JR41_HATLI</name>
<reference evidence="10 11" key="1">
    <citation type="submission" date="2023-07" db="EMBL/GenBank/DDBJ databases">
        <title>Genomic Encyclopedia of Type Strains, Phase IV (KMG-IV): sequencing the most valuable type-strain genomes for metagenomic binning, comparative biology and taxonomic classification.</title>
        <authorList>
            <person name="Goeker M."/>
        </authorList>
    </citation>
    <scope>NUCLEOTIDE SEQUENCE [LARGE SCALE GENOMIC DNA]</scope>
    <source>
        <strain evidence="10 11">DSM 1400</strain>
    </source>
</reference>
<dbReference type="Gene3D" id="3.40.30.10">
    <property type="entry name" value="Glutaredoxin"/>
    <property type="match status" value="1"/>
</dbReference>
<evidence type="ECO:0000256" key="6">
    <source>
        <dbReference type="ARBA" id="ARBA00023284"/>
    </source>
</evidence>
<dbReference type="PRINTS" id="PR00421">
    <property type="entry name" value="THIOREDOXIN"/>
</dbReference>
<dbReference type="PANTHER" id="PTHR45663">
    <property type="entry name" value="GEO12009P1"/>
    <property type="match status" value="1"/>
</dbReference>
<keyword evidence="6" id="KW-0676">Redox-active center</keyword>
<dbReference type="PROSITE" id="PS00194">
    <property type="entry name" value="THIOREDOXIN_1"/>
    <property type="match status" value="1"/>
</dbReference>
<dbReference type="PROSITE" id="PS51352">
    <property type="entry name" value="THIOREDOXIN_2"/>
    <property type="match status" value="1"/>
</dbReference>
<evidence type="ECO:0000259" key="9">
    <source>
        <dbReference type="PROSITE" id="PS51352"/>
    </source>
</evidence>
<dbReference type="SUPFAM" id="SSF52833">
    <property type="entry name" value="Thioredoxin-like"/>
    <property type="match status" value="1"/>
</dbReference>
<dbReference type="InterPro" id="IPR017937">
    <property type="entry name" value="Thioredoxin_CS"/>
</dbReference>
<dbReference type="PANTHER" id="PTHR45663:SF11">
    <property type="entry name" value="GEO12009P1"/>
    <property type="match status" value="1"/>
</dbReference>
<evidence type="ECO:0000256" key="7">
    <source>
        <dbReference type="NCBIfam" id="TIGR01068"/>
    </source>
</evidence>
<dbReference type="EMBL" id="JAUSWN010000009">
    <property type="protein sequence ID" value="MDQ0479567.1"/>
    <property type="molecule type" value="Genomic_DNA"/>
</dbReference>
<comment type="caution">
    <text evidence="10">The sequence shown here is derived from an EMBL/GenBank/DDBJ whole genome shotgun (WGS) entry which is preliminary data.</text>
</comment>
<dbReference type="RefSeq" id="WP_307355578.1">
    <property type="nucleotide sequence ID" value="NZ_BAAACJ010000033.1"/>
</dbReference>
<dbReference type="Proteomes" id="UP001224418">
    <property type="component" value="Unassembled WGS sequence"/>
</dbReference>
<dbReference type="CDD" id="cd02947">
    <property type="entry name" value="TRX_family"/>
    <property type="match status" value="1"/>
</dbReference>
<evidence type="ECO:0000256" key="5">
    <source>
        <dbReference type="ARBA" id="ARBA00023157"/>
    </source>
</evidence>
<evidence type="ECO:0000313" key="11">
    <source>
        <dbReference type="Proteomes" id="UP001224418"/>
    </source>
</evidence>
<keyword evidence="5" id="KW-1015">Disulfide bond</keyword>
<protein>
    <recommendedName>
        <fullName evidence="2 7">Thioredoxin</fullName>
    </recommendedName>
</protein>
<keyword evidence="4" id="KW-0249">Electron transport</keyword>
<keyword evidence="3" id="KW-0813">Transport</keyword>
<evidence type="ECO:0000256" key="1">
    <source>
        <dbReference type="ARBA" id="ARBA00008987"/>
    </source>
</evidence>
<evidence type="ECO:0000256" key="8">
    <source>
        <dbReference type="PIRNR" id="PIRNR000077"/>
    </source>
</evidence>